<evidence type="ECO:0000313" key="1">
    <source>
        <dbReference type="EMBL" id="KAI4858946.1"/>
    </source>
</evidence>
<dbReference type="EMBL" id="MU393671">
    <property type="protein sequence ID" value="KAI4858946.1"/>
    <property type="molecule type" value="Genomic_DNA"/>
</dbReference>
<keyword evidence="2" id="KW-1185">Reference proteome</keyword>
<evidence type="ECO:0000313" key="2">
    <source>
        <dbReference type="Proteomes" id="UP001497700"/>
    </source>
</evidence>
<reference evidence="1 2" key="1">
    <citation type="journal article" date="2022" name="New Phytol.">
        <title>Ecological generalism drives hyperdiversity of secondary metabolite gene clusters in xylarialean endophytes.</title>
        <authorList>
            <person name="Franco M.E.E."/>
            <person name="Wisecaver J.H."/>
            <person name="Arnold A.E."/>
            <person name="Ju Y.M."/>
            <person name="Slot J.C."/>
            <person name="Ahrendt S."/>
            <person name="Moore L.P."/>
            <person name="Eastman K.E."/>
            <person name="Scott K."/>
            <person name="Konkel Z."/>
            <person name="Mondo S.J."/>
            <person name="Kuo A."/>
            <person name="Hayes R.D."/>
            <person name="Haridas S."/>
            <person name="Andreopoulos B."/>
            <person name="Riley R."/>
            <person name="LaButti K."/>
            <person name="Pangilinan J."/>
            <person name="Lipzen A."/>
            <person name="Amirebrahimi M."/>
            <person name="Yan J."/>
            <person name="Adam C."/>
            <person name="Keymanesh K."/>
            <person name="Ng V."/>
            <person name="Louie K."/>
            <person name="Northen T."/>
            <person name="Drula E."/>
            <person name="Henrissat B."/>
            <person name="Hsieh H.M."/>
            <person name="Youens-Clark K."/>
            <person name="Lutzoni F."/>
            <person name="Miadlikowska J."/>
            <person name="Eastwood D.C."/>
            <person name="Hamelin R.C."/>
            <person name="Grigoriev I.V."/>
            <person name="U'Ren J.M."/>
        </authorList>
    </citation>
    <scope>NUCLEOTIDE SEQUENCE [LARGE SCALE GENOMIC DNA]</scope>
    <source>
        <strain evidence="1 2">CBS 119005</strain>
    </source>
</reference>
<organism evidence="1 2">
    <name type="scientific">Hypoxylon rubiginosum</name>
    <dbReference type="NCBI Taxonomy" id="110542"/>
    <lineage>
        <taxon>Eukaryota</taxon>
        <taxon>Fungi</taxon>
        <taxon>Dikarya</taxon>
        <taxon>Ascomycota</taxon>
        <taxon>Pezizomycotina</taxon>
        <taxon>Sordariomycetes</taxon>
        <taxon>Xylariomycetidae</taxon>
        <taxon>Xylariales</taxon>
        <taxon>Hypoxylaceae</taxon>
        <taxon>Hypoxylon</taxon>
    </lineage>
</organism>
<dbReference type="Proteomes" id="UP001497700">
    <property type="component" value="Unassembled WGS sequence"/>
</dbReference>
<sequence>MECDRDASIDSAPFGPSQTTSHQETTSSNLSPSVVARLKARLEPANQSEKIELPHNQPRLPLKESLGFNGCLIIAGGSIVILATMGFLASLWFGYGYEPEAADATWAWRQIALRDWMARTITISSLLLRFVISLQTSVCTSMIAALVLEKRLTRKSDVAYLSISRGISDGPRRLVLLLFSSGTSSIFFHVEIWLISLMALVALGLQFSSTVLISDLHRFTIVGDVGTQSIRNLCSFSGFDLGDAWTIFTYTPVYTMFGEEKLEYNITPDVKGFSDSGLVRRGYLPLGGVENRTSVRQYRGTTLISSLRTVCVPPQLDGYLRSHITIYANTAFGSITGTVDYGPSLRDAHPGIGPLCTSNGCETVPFECNIPGSLLDHSTQANYCFLETVGRTSQTLQTLALNGLSDLNLPAEPWSLNSSIYLVIRSNLTVFDWSGVPENTTVPPARTIDEWRTFELMEDRFISLSLCFSRFTVEARDARLSASEATLEPTIMWDGLTVQHDTSEVSSFIGAETSAQTFSERGMMSMEILPTQDEKDTSFKPLKELSPGKASSAYLQRFVVKTATSELTPNVSYVGCVFCTNSGEILHNDLNLLFSDVIESSGRAAAALQSVISVLSATIFDGMIKVFNLTEEVSMAVTTTASTPGPCSSHQCSGFISVMVLLVVHLAAVAVITALYVSQVRFSRYSNIWHAVSQLVGEELKDTLEQGNDAKDKDVVEALKRERKDDFVKLEPLGDSSRVEIVKHSDDNRKLVEIEEL</sequence>
<protein>
    <submittedName>
        <fullName evidence="1">Uncharacterized protein</fullName>
    </submittedName>
</protein>
<gene>
    <name evidence="1" type="ORF">F4820DRAFT_467585</name>
</gene>
<comment type="caution">
    <text evidence="1">The sequence shown here is derived from an EMBL/GenBank/DDBJ whole genome shotgun (WGS) entry which is preliminary data.</text>
</comment>
<accession>A0ACB9YI81</accession>
<name>A0ACB9YI81_9PEZI</name>
<proteinExistence type="predicted"/>